<dbReference type="SUPFAM" id="SSF51395">
    <property type="entry name" value="FMN-linked oxidoreductases"/>
    <property type="match status" value="1"/>
</dbReference>
<keyword evidence="6 9" id="KW-0288">FMN</keyword>
<evidence type="ECO:0000256" key="9">
    <source>
        <dbReference type="HAMAP-Rule" id="MF_00224"/>
    </source>
</evidence>
<name>A0A517RJB1_9PLAN</name>
<evidence type="ECO:0000256" key="5">
    <source>
        <dbReference type="ARBA" id="ARBA00022630"/>
    </source>
</evidence>
<feature type="binding site" evidence="9">
    <location>
        <position position="169"/>
    </location>
    <ligand>
        <name>FMN</name>
        <dbReference type="ChEBI" id="CHEBI:58210"/>
    </ligand>
</feature>
<dbReference type="AlphaFoldDB" id="A0A517RJB1"/>
<dbReference type="PROSITE" id="PS00912">
    <property type="entry name" value="DHODEHASE_2"/>
    <property type="match status" value="1"/>
</dbReference>
<keyword evidence="7 9" id="KW-0665">Pyrimidine biosynthesis</keyword>
<dbReference type="PIRSF" id="PIRSF000164">
    <property type="entry name" value="DHO_oxidase"/>
    <property type="match status" value="1"/>
</dbReference>
<feature type="binding site" evidence="9">
    <location>
        <position position="206"/>
    </location>
    <ligand>
        <name>FMN</name>
        <dbReference type="ChEBI" id="CHEBI:58210"/>
    </ligand>
</feature>
<dbReference type="PANTHER" id="PTHR48109">
    <property type="entry name" value="DIHYDROOROTATE DEHYDROGENASE (QUINONE), MITOCHONDRIAL-RELATED"/>
    <property type="match status" value="1"/>
</dbReference>
<dbReference type="UniPathway" id="UPA00070"/>
<evidence type="ECO:0000256" key="6">
    <source>
        <dbReference type="ARBA" id="ARBA00022643"/>
    </source>
</evidence>
<dbReference type="InterPro" id="IPR033888">
    <property type="entry name" value="DHOD_1B"/>
</dbReference>
<feature type="binding site" evidence="9">
    <location>
        <position position="232"/>
    </location>
    <ligand>
        <name>FMN</name>
        <dbReference type="ChEBI" id="CHEBI:58210"/>
    </ligand>
</feature>
<comment type="catalytic activity">
    <reaction evidence="9">
        <text>(S)-dihydroorotate + A = orotate + AH2</text>
        <dbReference type="Rhea" id="RHEA:18073"/>
        <dbReference type="ChEBI" id="CHEBI:13193"/>
        <dbReference type="ChEBI" id="CHEBI:17499"/>
        <dbReference type="ChEBI" id="CHEBI:30839"/>
        <dbReference type="ChEBI" id="CHEBI:30864"/>
    </reaction>
</comment>
<dbReference type="InterPro" id="IPR005720">
    <property type="entry name" value="Dihydroorotate_DH_cat"/>
</dbReference>
<feature type="binding site" evidence="9">
    <location>
        <position position="62"/>
    </location>
    <ligand>
        <name>FMN</name>
        <dbReference type="ChEBI" id="CHEBI:58210"/>
    </ligand>
</feature>
<dbReference type="FunFam" id="3.20.20.70:FF:000027">
    <property type="entry name" value="Dihydropyrimidine dehydrogenase [NADP(+)]"/>
    <property type="match status" value="1"/>
</dbReference>
<dbReference type="InterPro" id="IPR024920">
    <property type="entry name" value="Dihydroorotate_DH_1"/>
</dbReference>
<evidence type="ECO:0000256" key="7">
    <source>
        <dbReference type="ARBA" id="ARBA00022975"/>
    </source>
</evidence>
<feature type="active site" description="Nucleophile" evidence="9">
    <location>
        <position position="172"/>
    </location>
</feature>
<sequence>MIHQPTSEHGGWQGTFFNIQNHDHAVHDCTPDSYSMNAPTQTDLLSVTLNRLTLKNPILVASGTFGYAREMQPFLDFSKLGGIIPKTITTEPRIGNPPPRTIETSAGLLNSIGLDNDGIDLFLEKHLNYLASLETALIVNIAGRSIDEMAVMASRLDAFGDQIAALELNISCPNVSGGVDYGTQPELTEKMLKQVTESCQLPIIAKLTPNVTSVVDIAQAAAAGGADAVSLINTVQGTAIDWRRRKPILGGIFGGLSGPAIKPVALRVVCQVARAVEIPIIGVGGISNIDDVMEFIVAGASAVQIGTANFYNPGLATQLVGELEQVVLEEKCAHVSELVGSLVYPER</sequence>
<feature type="binding site" evidence="9">
    <location>
        <begin position="110"/>
        <end position="114"/>
    </location>
    <ligand>
        <name>substrate</name>
    </ligand>
</feature>
<dbReference type="PANTHER" id="PTHR48109:SF1">
    <property type="entry name" value="DIHYDROOROTATE DEHYDROGENASE (FUMARATE)"/>
    <property type="match status" value="1"/>
</dbReference>
<comment type="subcellular location">
    <subcellularLocation>
        <location evidence="1 9">Cytoplasm</location>
    </subcellularLocation>
</comment>
<feature type="binding site" evidence="9">
    <location>
        <position position="258"/>
    </location>
    <ligand>
        <name>FMN</name>
        <dbReference type="ChEBI" id="CHEBI:58210"/>
    </ligand>
</feature>
<evidence type="ECO:0000256" key="8">
    <source>
        <dbReference type="ARBA" id="ARBA00023002"/>
    </source>
</evidence>
<dbReference type="NCBIfam" id="TIGR01037">
    <property type="entry name" value="pyrD_sub1_fam"/>
    <property type="match status" value="1"/>
</dbReference>
<dbReference type="GO" id="GO:0004152">
    <property type="term" value="F:dihydroorotate dehydrogenase activity"/>
    <property type="evidence" value="ECO:0007669"/>
    <property type="project" value="UniProtKB-UniRule"/>
</dbReference>
<evidence type="ECO:0000259" key="10">
    <source>
        <dbReference type="Pfam" id="PF01180"/>
    </source>
</evidence>
<dbReference type="Pfam" id="PF01180">
    <property type="entry name" value="DHO_dh"/>
    <property type="match status" value="1"/>
</dbReference>
<keyword evidence="8 9" id="KW-0560">Oxidoreductase</keyword>
<comment type="similarity">
    <text evidence="3 9">Belongs to the dihydroorotate dehydrogenase family. Type 1 subfamily.</text>
</comment>
<feature type="binding site" evidence="9">
    <location>
        <begin position="284"/>
        <end position="285"/>
    </location>
    <ligand>
        <name>FMN</name>
        <dbReference type="ChEBI" id="CHEBI:58210"/>
    </ligand>
</feature>
<proteinExistence type="inferred from homology"/>
<feature type="binding site" evidence="9">
    <location>
        <position position="140"/>
    </location>
    <ligand>
        <name>FMN</name>
        <dbReference type="ChEBI" id="CHEBI:58210"/>
    </ligand>
</feature>
<dbReference type="KEGG" id="gaz:Pan241w_40670"/>
<dbReference type="GO" id="GO:0005737">
    <property type="term" value="C:cytoplasm"/>
    <property type="evidence" value="ECO:0007669"/>
    <property type="project" value="UniProtKB-SubCell"/>
</dbReference>
<feature type="binding site" evidence="9">
    <location>
        <position position="169"/>
    </location>
    <ligand>
        <name>substrate</name>
    </ligand>
</feature>
<evidence type="ECO:0000313" key="11">
    <source>
        <dbReference type="EMBL" id="QDT43963.1"/>
    </source>
</evidence>
<organism evidence="11 12">
    <name type="scientific">Gimesia alba</name>
    <dbReference type="NCBI Taxonomy" id="2527973"/>
    <lineage>
        <taxon>Bacteria</taxon>
        <taxon>Pseudomonadati</taxon>
        <taxon>Planctomycetota</taxon>
        <taxon>Planctomycetia</taxon>
        <taxon>Planctomycetales</taxon>
        <taxon>Planctomycetaceae</taxon>
        <taxon>Gimesia</taxon>
    </lineage>
</organism>
<dbReference type="InterPro" id="IPR049622">
    <property type="entry name" value="Dihydroorotate_DH_I"/>
</dbReference>
<evidence type="ECO:0000256" key="4">
    <source>
        <dbReference type="ARBA" id="ARBA00022490"/>
    </source>
</evidence>
<dbReference type="GO" id="GO:0044205">
    <property type="term" value="P:'de novo' UMP biosynthetic process"/>
    <property type="evidence" value="ECO:0007669"/>
    <property type="project" value="UniProtKB-UniRule"/>
</dbReference>
<dbReference type="Proteomes" id="UP000317171">
    <property type="component" value="Chromosome"/>
</dbReference>
<protein>
    <recommendedName>
        <fullName evidence="9">Dihydroorotate dehydrogenase</fullName>
        <shortName evidence="9">DHOD</shortName>
        <shortName evidence="9">DHODase</shortName>
        <shortName evidence="9">DHOdehase</shortName>
        <ecNumber evidence="9">1.3.-.-</ecNumber>
    </recommendedName>
</protein>
<evidence type="ECO:0000256" key="2">
    <source>
        <dbReference type="ARBA" id="ARBA00004725"/>
    </source>
</evidence>
<dbReference type="InterPro" id="IPR001295">
    <property type="entry name" value="Dihydroorotate_DH_CS"/>
</dbReference>
<dbReference type="HAMAP" id="MF_00224">
    <property type="entry name" value="DHO_dh_type1"/>
    <property type="match status" value="1"/>
</dbReference>
<dbReference type="EC" id="1.3.-.-" evidence="9"/>
<dbReference type="InterPro" id="IPR050074">
    <property type="entry name" value="DHO_dehydrogenase"/>
</dbReference>
<feature type="domain" description="Dihydroorotate dehydrogenase catalytic" evidence="10">
    <location>
        <begin position="45"/>
        <end position="326"/>
    </location>
</feature>
<keyword evidence="12" id="KW-1185">Reference proteome</keyword>
<evidence type="ECO:0000313" key="12">
    <source>
        <dbReference type="Proteomes" id="UP000317171"/>
    </source>
</evidence>
<dbReference type="GO" id="GO:0006207">
    <property type="term" value="P:'de novo' pyrimidine nucleobase biosynthetic process"/>
    <property type="evidence" value="ECO:0007669"/>
    <property type="project" value="InterPro"/>
</dbReference>
<gene>
    <name evidence="9 11" type="primary">pyrD</name>
    <name evidence="11" type="ORF">Pan241w_40670</name>
</gene>
<comment type="pathway">
    <text evidence="2 9">Pyrimidine metabolism; UMP biosynthesis via de novo pathway.</text>
</comment>
<evidence type="ECO:0000256" key="1">
    <source>
        <dbReference type="ARBA" id="ARBA00004496"/>
    </source>
</evidence>
<accession>A0A517RJB1</accession>
<dbReference type="InterPro" id="IPR012135">
    <property type="entry name" value="Dihydroorotate_DH_1_2"/>
</dbReference>
<dbReference type="InterPro" id="IPR013785">
    <property type="entry name" value="Aldolase_TIM"/>
</dbReference>
<comment type="function">
    <text evidence="9">Catalyzes the conversion of dihydroorotate to orotate.</text>
</comment>
<comment type="cofactor">
    <cofactor evidence="9">
        <name>FMN</name>
        <dbReference type="ChEBI" id="CHEBI:58210"/>
    </cofactor>
    <text evidence="9">Binds 1 FMN per subunit.</text>
</comment>
<dbReference type="CDD" id="cd04740">
    <property type="entry name" value="DHOD_1B_like"/>
    <property type="match status" value="1"/>
</dbReference>
<dbReference type="Gene3D" id="3.20.20.70">
    <property type="entry name" value="Aldolase class I"/>
    <property type="match status" value="1"/>
</dbReference>
<dbReference type="NCBIfam" id="NF005574">
    <property type="entry name" value="PRK07259.1"/>
    <property type="match status" value="1"/>
</dbReference>
<feature type="binding site" evidence="9">
    <location>
        <begin position="86"/>
        <end position="87"/>
    </location>
    <ligand>
        <name>FMN</name>
        <dbReference type="ChEBI" id="CHEBI:58210"/>
    </ligand>
</feature>
<keyword evidence="4 9" id="KW-0963">Cytoplasm</keyword>
<feature type="binding site" evidence="9">
    <location>
        <begin position="306"/>
        <end position="307"/>
    </location>
    <ligand>
        <name>FMN</name>
        <dbReference type="ChEBI" id="CHEBI:58210"/>
    </ligand>
</feature>
<dbReference type="PROSITE" id="PS00911">
    <property type="entry name" value="DHODEHASE_1"/>
    <property type="match status" value="1"/>
</dbReference>
<dbReference type="EMBL" id="CP036269">
    <property type="protein sequence ID" value="QDT43963.1"/>
    <property type="molecule type" value="Genomic_DNA"/>
</dbReference>
<evidence type="ECO:0000256" key="3">
    <source>
        <dbReference type="ARBA" id="ARBA00008008"/>
    </source>
</evidence>
<feature type="binding site" evidence="9">
    <location>
        <position position="86"/>
    </location>
    <ligand>
        <name>substrate</name>
    </ligand>
</feature>
<keyword evidence="5 9" id="KW-0285">Flavoprotein</keyword>
<reference evidence="11 12" key="1">
    <citation type="submission" date="2019-02" db="EMBL/GenBank/DDBJ databases">
        <title>Deep-cultivation of Planctomycetes and their phenomic and genomic characterization uncovers novel biology.</title>
        <authorList>
            <person name="Wiegand S."/>
            <person name="Jogler M."/>
            <person name="Boedeker C."/>
            <person name="Pinto D."/>
            <person name="Vollmers J."/>
            <person name="Rivas-Marin E."/>
            <person name="Kohn T."/>
            <person name="Peeters S.H."/>
            <person name="Heuer A."/>
            <person name="Rast P."/>
            <person name="Oberbeckmann S."/>
            <person name="Bunk B."/>
            <person name="Jeske O."/>
            <person name="Meyerdierks A."/>
            <person name="Storesund J.E."/>
            <person name="Kallscheuer N."/>
            <person name="Luecker S."/>
            <person name="Lage O.M."/>
            <person name="Pohl T."/>
            <person name="Merkel B.J."/>
            <person name="Hornburger P."/>
            <person name="Mueller R.-W."/>
            <person name="Bruemmer F."/>
            <person name="Labrenz M."/>
            <person name="Spormann A.M."/>
            <person name="Op den Camp H."/>
            <person name="Overmann J."/>
            <person name="Amann R."/>
            <person name="Jetten M.S.M."/>
            <person name="Mascher T."/>
            <person name="Medema M.H."/>
            <person name="Devos D.P."/>
            <person name="Kaster A.-K."/>
            <person name="Ovreas L."/>
            <person name="Rohde M."/>
            <person name="Galperin M.Y."/>
            <person name="Jogler C."/>
        </authorList>
    </citation>
    <scope>NUCLEOTIDE SEQUENCE [LARGE SCALE GENOMIC DNA]</scope>
    <source>
        <strain evidence="11 12">Pan241w</strain>
    </source>
</reference>
<feature type="binding site" evidence="9">
    <location>
        <begin position="233"/>
        <end position="234"/>
    </location>
    <ligand>
        <name>substrate</name>
    </ligand>
</feature>